<comment type="caution">
    <text evidence="25">The sequence shown here is derived from an EMBL/GenBank/DDBJ whole genome shotgun (WGS) entry which is preliminary data.</text>
</comment>
<evidence type="ECO:0000256" key="3">
    <source>
        <dbReference type="ARBA" id="ARBA00004496"/>
    </source>
</evidence>
<dbReference type="Gene3D" id="3.40.1190.10">
    <property type="entry name" value="Mur-like, catalytic domain"/>
    <property type="match status" value="1"/>
</dbReference>
<evidence type="ECO:0000256" key="16">
    <source>
        <dbReference type="ARBA" id="ARBA00023128"/>
    </source>
</evidence>
<feature type="binding site" evidence="24">
    <location>
        <position position="141"/>
    </location>
    <ligand>
        <name>Mg(2+)</name>
        <dbReference type="ChEBI" id="CHEBI:18420"/>
        <label>1</label>
    </ligand>
</feature>
<evidence type="ECO:0000256" key="20">
    <source>
        <dbReference type="ARBA" id="ARBA00030876"/>
    </source>
</evidence>
<dbReference type="FunFam" id="3.40.1190.10:FF:000009">
    <property type="entry name" value="Folylpolyglutamate synthase"/>
    <property type="match status" value="1"/>
</dbReference>
<dbReference type="PROSITE" id="PS01012">
    <property type="entry name" value="FOLYLPOLYGLU_SYNT_2"/>
    <property type="match status" value="1"/>
</dbReference>
<dbReference type="PIRSF" id="PIRSF038895">
    <property type="entry name" value="FPGS"/>
    <property type="match status" value="1"/>
</dbReference>
<dbReference type="OrthoDB" id="5212574at2759"/>
<proteinExistence type="inferred from homology"/>
<keyword evidence="12 23" id="KW-0547">Nucleotide-binding</keyword>
<evidence type="ECO:0000256" key="4">
    <source>
        <dbReference type="ARBA" id="ARBA00005150"/>
    </source>
</evidence>
<evidence type="ECO:0000256" key="9">
    <source>
        <dbReference type="ARBA" id="ARBA00022563"/>
    </source>
</evidence>
<evidence type="ECO:0000313" key="25">
    <source>
        <dbReference type="EMBL" id="GAA26552.1"/>
    </source>
</evidence>
<evidence type="ECO:0000256" key="12">
    <source>
        <dbReference type="ARBA" id="ARBA00022741"/>
    </source>
</evidence>
<dbReference type="NCBIfam" id="TIGR01499">
    <property type="entry name" value="folC"/>
    <property type="match status" value="1"/>
</dbReference>
<organism evidence="25 26">
    <name type="scientific">Saccharomyces cerevisiae (strain Kyokai no. 7 / NBRC 101557)</name>
    <name type="common">Baker's yeast</name>
    <dbReference type="NCBI Taxonomy" id="721032"/>
    <lineage>
        <taxon>Eukaryota</taxon>
        <taxon>Fungi</taxon>
        <taxon>Dikarya</taxon>
        <taxon>Ascomycota</taxon>
        <taxon>Saccharomycotina</taxon>
        <taxon>Saccharomycetes</taxon>
        <taxon>Saccharomycetales</taxon>
        <taxon>Saccharomycetaceae</taxon>
        <taxon>Saccharomyces</taxon>
    </lineage>
</organism>
<keyword evidence="16" id="KW-0496">Mitochondrion</keyword>
<dbReference type="PROSITE" id="PS01011">
    <property type="entry name" value="FOLYLPOLYGLU_SYNT_1"/>
    <property type="match status" value="1"/>
</dbReference>
<reference evidence="25 26" key="1">
    <citation type="journal article" date="2011" name="DNA Res.">
        <title>Whole-genome sequencing of sake yeast Saccharomyces cerevisiae Kyokai no. 7.</title>
        <authorList>
            <person name="Akao T."/>
            <person name="Yashiro I."/>
            <person name="Hosoyama A."/>
            <person name="Kitagaki H."/>
            <person name="Horikawa H."/>
            <person name="Watanabe D."/>
            <person name="Akada R."/>
            <person name="Ando Y."/>
            <person name="Harashima S."/>
            <person name="Inoue T."/>
            <person name="Inoue Y."/>
            <person name="Kajiwara S."/>
            <person name="Kitamoto K."/>
            <person name="Kitamoto N."/>
            <person name="Kobayashi O."/>
            <person name="Kuhara S."/>
            <person name="Masubuchi T."/>
            <person name="Mizoguchi H."/>
            <person name="Nakao Y."/>
            <person name="Nakazato A."/>
            <person name="Namise M."/>
            <person name="Oba T."/>
            <person name="Ogata T."/>
            <person name="Ohta A."/>
            <person name="Sato M."/>
            <person name="Shibasaki S."/>
            <person name="Takatsume Y."/>
            <person name="Tanimoto S."/>
            <person name="Tsuboi H."/>
            <person name="Nishimura A."/>
            <person name="Yoda K."/>
            <person name="Ishikawa T."/>
            <person name="Iwashita K."/>
            <person name="Fujita N."/>
            <person name="Shimoi H."/>
        </authorList>
    </citation>
    <scope>NUCLEOTIDE SEQUENCE [LARGE SCALE GENOMIC DNA]</scope>
    <source>
        <strain evidence="26">Kyokai no. 7 / NBRC 101557</strain>
    </source>
</reference>
<evidence type="ECO:0000256" key="18">
    <source>
        <dbReference type="ARBA" id="ARBA00025142"/>
    </source>
</evidence>
<keyword evidence="10 22" id="KW-0436">Ligase</keyword>
<evidence type="ECO:0000256" key="5">
    <source>
        <dbReference type="ARBA" id="ARBA00008276"/>
    </source>
</evidence>
<dbReference type="HOGENOM" id="CLU_015869_0_1_1"/>
<evidence type="ECO:0000256" key="19">
    <source>
        <dbReference type="ARBA" id="ARBA00030592"/>
    </source>
</evidence>
<comment type="catalytic activity">
    <reaction evidence="21 22">
        <text>(6S)-5,6,7,8-tetrahydrofolyl-(gamma-L-Glu)(n) + L-glutamate + ATP = (6S)-5,6,7,8-tetrahydrofolyl-(gamma-L-Glu)(n+1) + ADP + phosphate + H(+)</text>
        <dbReference type="Rhea" id="RHEA:10580"/>
        <dbReference type="Rhea" id="RHEA-COMP:14738"/>
        <dbReference type="Rhea" id="RHEA-COMP:14740"/>
        <dbReference type="ChEBI" id="CHEBI:15378"/>
        <dbReference type="ChEBI" id="CHEBI:29985"/>
        <dbReference type="ChEBI" id="CHEBI:30616"/>
        <dbReference type="ChEBI" id="CHEBI:43474"/>
        <dbReference type="ChEBI" id="CHEBI:141005"/>
        <dbReference type="ChEBI" id="CHEBI:456216"/>
        <dbReference type="EC" id="6.3.2.17"/>
    </reaction>
</comment>
<evidence type="ECO:0000256" key="14">
    <source>
        <dbReference type="ARBA" id="ARBA00022840"/>
    </source>
</evidence>
<evidence type="ECO:0000256" key="2">
    <source>
        <dbReference type="ARBA" id="ARBA00004305"/>
    </source>
</evidence>
<evidence type="ECO:0000256" key="23">
    <source>
        <dbReference type="PIRSR" id="PIRSR038895-1"/>
    </source>
</evidence>
<evidence type="ECO:0000256" key="15">
    <source>
        <dbReference type="ARBA" id="ARBA00022842"/>
    </source>
</evidence>
<dbReference type="SUPFAM" id="SSF53623">
    <property type="entry name" value="MurD-like peptide ligases, catalytic domain"/>
    <property type="match status" value="1"/>
</dbReference>
<feature type="binding site" evidence="24">
    <location>
        <position position="246"/>
    </location>
    <ligand>
        <name>Mg(2+)</name>
        <dbReference type="ChEBI" id="CHEBI:18420"/>
        <label>1</label>
    </ligand>
</feature>
<dbReference type="EMBL" id="DG000051">
    <property type="protein sequence ID" value="GAA26552.1"/>
    <property type="molecule type" value="Genomic_DNA"/>
</dbReference>
<evidence type="ECO:0000256" key="11">
    <source>
        <dbReference type="ARBA" id="ARBA00022723"/>
    </source>
</evidence>
<gene>
    <name evidence="25" type="primary">K7_MET7</name>
    <name evidence="25" type="ORF">SYK7_066351</name>
</gene>
<dbReference type="GO" id="GO:0005743">
    <property type="term" value="C:mitochondrial inner membrane"/>
    <property type="evidence" value="ECO:0007669"/>
    <property type="project" value="UniProtKB-SubCell"/>
</dbReference>
<dbReference type="GO" id="GO:0005524">
    <property type="term" value="F:ATP binding"/>
    <property type="evidence" value="ECO:0007669"/>
    <property type="project" value="UniProtKB-KW"/>
</dbReference>
<evidence type="ECO:0000256" key="17">
    <source>
        <dbReference type="ARBA" id="ARBA00023136"/>
    </source>
</evidence>
<keyword evidence="17" id="KW-0472">Membrane</keyword>
<dbReference type="GO" id="GO:0006730">
    <property type="term" value="P:one-carbon metabolic process"/>
    <property type="evidence" value="ECO:0007669"/>
    <property type="project" value="UniProtKB-KW"/>
</dbReference>
<protein>
    <recommendedName>
        <fullName evidence="7 22">Folylpolyglutamate synthase</fullName>
        <ecNumber evidence="6 22">6.3.2.17</ecNumber>
    </recommendedName>
    <alternativeName>
        <fullName evidence="20 22">Folylpoly-gamma-glutamate synthetase</fullName>
    </alternativeName>
    <alternativeName>
        <fullName evidence="19 22">Tetrahydrofolylpolyglutamate synthase</fullName>
    </alternativeName>
</protein>
<evidence type="ECO:0000256" key="13">
    <source>
        <dbReference type="ARBA" id="ARBA00022792"/>
    </source>
</evidence>
<comment type="cofactor">
    <cofactor evidence="22">
        <name>a monovalent cation</name>
        <dbReference type="ChEBI" id="CHEBI:60242"/>
    </cofactor>
    <text evidence="22">A monovalent cation.</text>
</comment>
<evidence type="ECO:0000256" key="21">
    <source>
        <dbReference type="ARBA" id="ARBA00047493"/>
    </source>
</evidence>
<dbReference type="Gene3D" id="3.90.190.20">
    <property type="entry name" value="Mur ligase, C-terminal domain"/>
    <property type="match status" value="1"/>
</dbReference>
<dbReference type="InterPro" id="IPR036565">
    <property type="entry name" value="Mur-like_cat_sf"/>
</dbReference>
<dbReference type="Proteomes" id="UP000001608">
    <property type="component" value="Chromosome 15"/>
</dbReference>
<evidence type="ECO:0000256" key="22">
    <source>
        <dbReference type="PIRNR" id="PIRNR038895"/>
    </source>
</evidence>
<dbReference type="PANTHER" id="PTHR11136:SF5">
    <property type="entry name" value="FOLYLPOLYGLUTAMATE SYNTHASE, MITOCHONDRIAL"/>
    <property type="match status" value="1"/>
</dbReference>
<evidence type="ECO:0000256" key="1">
    <source>
        <dbReference type="ARBA" id="ARBA00004273"/>
    </source>
</evidence>
<keyword evidence="9 22" id="KW-0554">One-carbon metabolism</keyword>
<evidence type="ECO:0000256" key="6">
    <source>
        <dbReference type="ARBA" id="ARBA00013025"/>
    </source>
</evidence>
<comment type="similarity">
    <text evidence="5 22">Belongs to the folylpolyglutamate synthase family.</text>
</comment>
<evidence type="ECO:0000256" key="24">
    <source>
        <dbReference type="PIRSR" id="PIRSR038895-2"/>
    </source>
</evidence>
<keyword evidence="14 23" id="KW-0067">ATP-binding</keyword>
<dbReference type="GO" id="GO:0005759">
    <property type="term" value="C:mitochondrial matrix"/>
    <property type="evidence" value="ECO:0007669"/>
    <property type="project" value="UniProtKB-SubCell"/>
</dbReference>
<dbReference type="GO" id="GO:0004326">
    <property type="term" value="F:tetrahydrofolylpolyglutamate synthase activity"/>
    <property type="evidence" value="ECO:0007669"/>
    <property type="project" value="UniProtKB-EC"/>
</dbReference>
<evidence type="ECO:0000313" key="26">
    <source>
        <dbReference type="Proteomes" id="UP000001608"/>
    </source>
</evidence>
<comment type="pathway">
    <text evidence="4 22">Cofactor biosynthesis; tetrahydrofolylpolyglutamate biosynthesis.</text>
</comment>
<keyword evidence="11 24" id="KW-0479">Metal-binding</keyword>
<dbReference type="PANTHER" id="PTHR11136">
    <property type="entry name" value="FOLYLPOLYGLUTAMATE SYNTHASE-RELATED"/>
    <property type="match status" value="1"/>
</dbReference>
<feature type="binding site" evidence="24">
    <location>
        <position position="218"/>
    </location>
    <ligand>
        <name>Mg(2+)</name>
        <dbReference type="ChEBI" id="CHEBI:18420"/>
        <label>1</label>
    </ligand>
</feature>
<dbReference type="InterPro" id="IPR001645">
    <property type="entry name" value="Folylpolyglutamate_synth"/>
</dbReference>
<evidence type="ECO:0000256" key="10">
    <source>
        <dbReference type="ARBA" id="ARBA00022598"/>
    </source>
</evidence>
<keyword evidence="8" id="KW-0963">Cytoplasm</keyword>
<accession>G2WNA9</accession>
<dbReference type="AlphaFoldDB" id="G2WNA9"/>
<feature type="binding site" evidence="23">
    <location>
        <position position="380"/>
    </location>
    <ligand>
        <name>ATP</name>
        <dbReference type="ChEBI" id="CHEBI:30616"/>
    </ligand>
</feature>
<name>G2WNA9_YEASK</name>
<dbReference type="FunFam" id="3.90.190.20:FF:000009">
    <property type="entry name" value="Folylpolyglutamate synthase"/>
    <property type="match status" value="1"/>
</dbReference>
<dbReference type="GO" id="GO:0046872">
    <property type="term" value="F:metal ion binding"/>
    <property type="evidence" value="ECO:0007669"/>
    <property type="project" value="UniProtKB-KW"/>
</dbReference>
<dbReference type="GO" id="GO:0005829">
    <property type="term" value="C:cytosol"/>
    <property type="evidence" value="ECO:0007669"/>
    <property type="project" value="TreeGrafter"/>
</dbReference>
<keyword evidence="13" id="KW-0999">Mitochondrion inner membrane</keyword>
<evidence type="ECO:0000256" key="7">
    <source>
        <dbReference type="ARBA" id="ARBA00018660"/>
    </source>
</evidence>
<dbReference type="UniPathway" id="UPA00850"/>
<comment type="function">
    <text evidence="18">Catalyzes conversion of folates to polyglutamate derivatives allowing concentration of folate compounds in the cell and the intracellular retention of these cofactors, which are important substrates for most of the folate-dependent enzymes that are involved in one-carbon transfer reactions involved in purine, pyrimidine and amino acid synthesis. Required for methionine synthesis and maintenance of intact mitochondrial DNA. Involved in telomere maintenance.</text>
</comment>
<dbReference type="InterPro" id="IPR023600">
    <property type="entry name" value="Folylpolyglutamate_synth_euk"/>
</dbReference>
<feature type="binding site" evidence="23">
    <location>
        <position position="366"/>
    </location>
    <ligand>
        <name>ATP</name>
        <dbReference type="ChEBI" id="CHEBI:30616"/>
    </ligand>
</feature>
<evidence type="ECO:0000256" key="8">
    <source>
        <dbReference type="ARBA" id="ARBA00022490"/>
    </source>
</evidence>
<comment type="subcellular location">
    <subcellularLocation>
        <location evidence="3">Cytoplasm</location>
    </subcellularLocation>
    <subcellularLocation>
        <location evidence="1">Mitochondrion inner membrane</location>
    </subcellularLocation>
    <subcellularLocation>
        <location evidence="2">Mitochondrion matrix</location>
    </subcellularLocation>
</comment>
<dbReference type="InterPro" id="IPR036615">
    <property type="entry name" value="Mur_ligase_C_dom_sf"/>
</dbReference>
<dbReference type="SUPFAM" id="SSF53244">
    <property type="entry name" value="MurD-like peptide ligases, peptide-binding domain"/>
    <property type="match status" value="1"/>
</dbReference>
<sequence>MNLKKIILNHDRFSHPERWKTNALLRFTFVYIKFLFDLMIIKNPLRMVGKTYRDAVTALNSLQSNYANIMAIRQTGDRKNTMTLLEMHEWSRRIGYSASDFNKLNIVHITGTKGKGSTAAFTSSILGQYKEQLPRIGLYTSPHLKSVRERIRINGEPISEEKFAKYFFEVWDRLDNTTSSLDKFPHMIPGSKPGYFKFLTLLSFHTFIQEDCKSCVYEVGVGGELDSTNIIEKPIVCGVTLLGIDHTFMLGDTIEEIAWNKGGIFKSGAPAFTVEKQPPQGLTILKERAEERKTTLTEVPSFRQLENVKLGIAGEFQKSNASLAVMLASEILHTSNILEEKIKCSSNASIPEKFIIGLQNTKWEGRCQVLEKGKNVWYIDGAHTKDSMVAASTWFRDTVRLSKRKKILLFNQQSRDANALVNNLYSSVSPEITFDDVIFTTNVTWKSGSYSADLVSMNTSQEDVEKLKVQESLVKNWNKIDDNRAKTHVTASIEEANELIETLYDEPADIFVTGSLHLVGGLLVVFDRIDVK</sequence>
<dbReference type="EC" id="6.3.2.17" evidence="6 22"/>
<keyword evidence="15 24" id="KW-0460">Magnesium</keyword>
<dbReference type="InterPro" id="IPR018109">
    <property type="entry name" value="Folylpolyglutamate_synth_CS"/>
</dbReference>